<evidence type="ECO:0000256" key="2">
    <source>
        <dbReference type="SAM" id="Phobius"/>
    </source>
</evidence>
<keyword evidence="2" id="KW-0472">Membrane</keyword>
<protein>
    <submittedName>
        <fullName evidence="3">Uncharacterized protein</fullName>
    </submittedName>
</protein>
<keyword evidence="2" id="KW-1133">Transmembrane helix</keyword>
<evidence type="ECO:0000313" key="3">
    <source>
        <dbReference type="EMBL" id="MBC2668766.1"/>
    </source>
</evidence>
<keyword evidence="4" id="KW-1185">Reference proteome</keyword>
<accession>A0A7X1FXC4</accession>
<dbReference type="Proteomes" id="UP000551327">
    <property type="component" value="Unassembled WGS sequence"/>
</dbReference>
<organism evidence="3 4">
    <name type="scientific">Novosphingobium piscinae</name>
    <dbReference type="NCBI Taxonomy" id="1507448"/>
    <lineage>
        <taxon>Bacteria</taxon>
        <taxon>Pseudomonadati</taxon>
        <taxon>Pseudomonadota</taxon>
        <taxon>Alphaproteobacteria</taxon>
        <taxon>Sphingomonadales</taxon>
        <taxon>Sphingomonadaceae</taxon>
        <taxon>Novosphingobium</taxon>
    </lineage>
</organism>
<keyword evidence="2" id="KW-0812">Transmembrane</keyword>
<reference evidence="3 4" key="1">
    <citation type="submission" date="2020-08" db="EMBL/GenBank/DDBJ databases">
        <title>The genome sequence of type strain Novosphingobium piscinae KCTC 42194.</title>
        <authorList>
            <person name="Liu Y."/>
        </authorList>
    </citation>
    <scope>NUCLEOTIDE SEQUENCE [LARGE SCALE GENOMIC DNA]</scope>
    <source>
        <strain evidence="3 4">KCTC 42194</strain>
    </source>
</reference>
<dbReference type="AlphaFoldDB" id="A0A7X1FXC4"/>
<dbReference type="RefSeq" id="WP_185678633.1">
    <property type="nucleotide sequence ID" value="NZ_JACLAX010000004.1"/>
</dbReference>
<sequence>MIPLPWLGGAAALTLIAGFLGGWTARDWKADSDELAARSKAEARADRQREKGQQEGAKFAAFSADNAGQTRTDSNTIRETFREIQVPSDCAAPDALVRLLRDRVEEANSGIATPAAGEPVRPVPQGSTPARSADRP</sequence>
<evidence type="ECO:0000256" key="1">
    <source>
        <dbReference type="SAM" id="MobiDB-lite"/>
    </source>
</evidence>
<name>A0A7X1FXC4_9SPHN</name>
<proteinExistence type="predicted"/>
<dbReference type="EMBL" id="JACLAX010000004">
    <property type="protein sequence ID" value="MBC2668766.1"/>
    <property type="molecule type" value="Genomic_DNA"/>
</dbReference>
<gene>
    <name evidence="3" type="ORF">H7F53_06405</name>
</gene>
<feature type="region of interest" description="Disordered" evidence="1">
    <location>
        <begin position="109"/>
        <end position="136"/>
    </location>
</feature>
<comment type="caution">
    <text evidence="3">The sequence shown here is derived from an EMBL/GenBank/DDBJ whole genome shotgun (WGS) entry which is preliminary data.</text>
</comment>
<feature type="transmembrane region" description="Helical" evidence="2">
    <location>
        <begin position="6"/>
        <end position="25"/>
    </location>
</feature>
<evidence type="ECO:0000313" key="4">
    <source>
        <dbReference type="Proteomes" id="UP000551327"/>
    </source>
</evidence>